<dbReference type="InterPro" id="IPR026464">
    <property type="entry name" value="NosD_copper_fam"/>
</dbReference>
<dbReference type="RefSeq" id="WP_047189241.1">
    <property type="nucleotide sequence ID" value="NZ_LCYG01000028.1"/>
</dbReference>
<dbReference type="InterPro" id="IPR011050">
    <property type="entry name" value="Pectin_lyase_fold/virulence"/>
</dbReference>
<evidence type="ECO:0000313" key="4">
    <source>
        <dbReference type="Proteomes" id="UP000035489"/>
    </source>
</evidence>
<comment type="caution">
    <text evidence="3">The sequence shown here is derived from an EMBL/GenBank/DDBJ whole genome shotgun (WGS) entry which is preliminary data.</text>
</comment>
<dbReference type="SMART" id="SM00710">
    <property type="entry name" value="PbH1"/>
    <property type="match status" value="8"/>
</dbReference>
<evidence type="ECO:0000256" key="1">
    <source>
        <dbReference type="SAM" id="SignalP"/>
    </source>
</evidence>
<dbReference type="InterPro" id="IPR007742">
    <property type="entry name" value="NosD_dom"/>
</dbReference>
<dbReference type="InterPro" id="IPR012334">
    <property type="entry name" value="Pectin_lyas_fold"/>
</dbReference>
<evidence type="ECO:0000259" key="2">
    <source>
        <dbReference type="SMART" id="SM00722"/>
    </source>
</evidence>
<dbReference type="Gene3D" id="2.160.20.10">
    <property type="entry name" value="Single-stranded right-handed beta-helix, Pectin lyase-like"/>
    <property type="match status" value="1"/>
</dbReference>
<dbReference type="AlphaFoldDB" id="A0A0H1RCL2"/>
<dbReference type="PATRIC" id="fig|1225564.3.peg.3088"/>
<dbReference type="SUPFAM" id="SSF51126">
    <property type="entry name" value="Pectin lyase-like"/>
    <property type="match status" value="1"/>
</dbReference>
<dbReference type="SMART" id="SM00722">
    <property type="entry name" value="CASH"/>
    <property type="match status" value="2"/>
</dbReference>
<gene>
    <name evidence="3" type="ORF">AA309_11935</name>
</gene>
<keyword evidence="4" id="KW-1185">Reference proteome</keyword>
<dbReference type="OrthoDB" id="9767990at2"/>
<dbReference type="InterPro" id="IPR006633">
    <property type="entry name" value="Carb-bd_sugar_hydrolysis-dom"/>
</dbReference>
<feature type="signal peptide" evidence="1">
    <location>
        <begin position="1"/>
        <end position="26"/>
    </location>
</feature>
<dbReference type="Proteomes" id="UP000035489">
    <property type="component" value="Unassembled WGS sequence"/>
</dbReference>
<protein>
    <submittedName>
        <fullName evidence="3">Carbohydrate-binding protein</fullName>
    </submittedName>
</protein>
<organism evidence="3 4">
    <name type="scientific">Microvirga vignae</name>
    <dbReference type="NCBI Taxonomy" id="1225564"/>
    <lineage>
        <taxon>Bacteria</taxon>
        <taxon>Pseudomonadati</taxon>
        <taxon>Pseudomonadota</taxon>
        <taxon>Alphaproteobacteria</taxon>
        <taxon>Hyphomicrobiales</taxon>
        <taxon>Methylobacteriaceae</taxon>
        <taxon>Microvirga</taxon>
    </lineage>
</organism>
<reference evidence="3 4" key="1">
    <citation type="submission" date="2015-05" db="EMBL/GenBank/DDBJ databases">
        <title>Draft genome sequence of Microvirga vignae strain BR3299, a novel nitrogen fixing bacteria isolated from Brazil semi-aired region.</title>
        <authorList>
            <person name="Zilli J.E."/>
            <person name="Passos S.R."/>
            <person name="Leite J."/>
            <person name="Baldani J.I."/>
            <person name="Xavier G.R."/>
            <person name="Rumjaneck N.G."/>
            <person name="Simoes-Araujo J.L."/>
        </authorList>
    </citation>
    <scope>NUCLEOTIDE SEQUENCE [LARGE SCALE GENOMIC DNA]</scope>
    <source>
        <strain evidence="3 4">BR3299</strain>
    </source>
</reference>
<dbReference type="EMBL" id="LCYG01000028">
    <property type="protein sequence ID" value="KLK92945.1"/>
    <property type="molecule type" value="Genomic_DNA"/>
</dbReference>
<dbReference type="STRING" id="1225564.AA309_11935"/>
<feature type="domain" description="Carbohydrate-binding/sugar hydrolysis" evidence="2">
    <location>
        <begin position="45"/>
        <end position="193"/>
    </location>
</feature>
<dbReference type="NCBIfam" id="TIGR04247">
    <property type="entry name" value="NosD_copper_fam"/>
    <property type="match status" value="1"/>
</dbReference>
<name>A0A0H1RCL2_9HYPH</name>
<dbReference type="InterPro" id="IPR006626">
    <property type="entry name" value="PbH1"/>
</dbReference>
<dbReference type="Pfam" id="PF05048">
    <property type="entry name" value="NosD"/>
    <property type="match status" value="1"/>
</dbReference>
<feature type="domain" description="Carbohydrate-binding/sugar hydrolysis" evidence="2">
    <location>
        <begin position="199"/>
        <end position="399"/>
    </location>
</feature>
<proteinExistence type="predicted"/>
<evidence type="ECO:0000313" key="3">
    <source>
        <dbReference type="EMBL" id="KLK92945.1"/>
    </source>
</evidence>
<feature type="chain" id="PRO_5002593212" evidence="1">
    <location>
        <begin position="27"/>
        <end position="466"/>
    </location>
</feature>
<keyword evidence="1" id="KW-0732">Signal</keyword>
<sequence>MRNTRTSICLGLAAAFAASLALPAWAGQIVVTPGEGSPQEALERAADGDVVLFKAGEHRGTIRIARKLTVEGEPGAVLIGPRKGSVVTISAPAAIVRGLTIRASGRDLEKMDSGVFIEKAAVGAIIEGNRVEDNLYGVYIHGAPDAIVRGNEIIGIQAGRMNDAGNGVSVWDAPGAKVLDNSFRFGRDGIFSIASRKNVFSGNRFRDLRFAVHYMYTNDGEVTDNVSIGNTVGYAIMYSHRLTIRGNVSDSDRDRGFLFNFANGSQITGNAVLGRILPAERWARPGQHDNETREHGLPQEREVEPTLAAGDRIGPEKCVFIYNANQNRFRENWFEGCEIGIHFTAGSERNEIVGNAFIKNRNQVKYVSTRYLDWSKDGRGNYWSDNPAFDLNGDGLGDNAYRPNDLVDKVLWTAPQAKVLMNSPAVQVIRWAQAQFPALLPGGVVDSHPLMTPPARPKKIAEGVRP</sequence>
<accession>A0A0H1RCL2</accession>